<evidence type="ECO:0000313" key="2">
    <source>
        <dbReference type="Proteomes" id="UP001497497"/>
    </source>
</evidence>
<sequence length="522" mass="58659">MNSFKNLFKGQLGLFLWGSINVSLPISCSKNRMYFLVLFTALLVGTLAQDPILPNNNWLHYLGKKNALLDPLITPILPFDLSKFELLSRRSAVDWLLPDNGTLLQWIHLLGRKSVLLDPLINQLLPINPQWINLLGKRAANCIEDPTLSINPQWINLLGKRYTSCIEDPLLSLNPLWINLLGKRAASWSDIVKAALSTIDNLKEIPFPSKKRITSLDSLLANIDWNKLQPLLSSKKRDIVYDPFSIFNPLILSKKGFDQLSNPFLMNPSLIGRKKRREAIAAPNLNEAALQNGKGLLGQPLGKRQIDSIIKPIDTGFPWLNTVSPNWILSKKRRQSIIAPLGTSIWGNGLHNPLTDVIASRRNLESIIAPTDSGIIPFNPNLILSKKRRQSIVSPTYVLGQPTGHYPLIDLILSKKRRQSIVSPIYILGQPTYHSLTDVIASKRTTESIAQQSGTVFNGIIPFDYNLILSKKRDVVFDPLNINPFIISKKRDVIFDPSNTNPFIISKKRDFVFDPLHPNVVS</sequence>
<evidence type="ECO:0000313" key="1">
    <source>
        <dbReference type="EMBL" id="CAL1539803.1"/>
    </source>
</evidence>
<dbReference type="EMBL" id="CAXITT010000356">
    <property type="protein sequence ID" value="CAL1539803.1"/>
    <property type="molecule type" value="Genomic_DNA"/>
</dbReference>
<protein>
    <submittedName>
        <fullName evidence="1">Uncharacterized protein</fullName>
    </submittedName>
</protein>
<dbReference type="AlphaFoldDB" id="A0AAV2I514"/>
<dbReference type="Proteomes" id="UP001497497">
    <property type="component" value="Unassembled WGS sequence"/>
</dbReference>
<reference evidence="1 2" key="1">
    <citation type="submission" date="2024-04" db="EMBL/GenBank/DDBJ databases">
        <authorList>
            <consortium name="Genoscope - CEA"/>
            <person name="William W."/>
        </authorList>
    </citation>
    <scope>NUCLEOTIDE SEQUENCE [LARGE SCALE GENOMIC DNA]</scope>
</reference>
<keyword evidence="2" id="KW-1185">Reference proteome</keyword>
<proteinExistence type="predicted"/>
<gene>
    <name evidence="1" type="ORF">GSLYS_00013536001</name>
</gene>
<comment type="caution">
    <text evidence="1">The sequence shown here is derived from an EMBL/GenBank/DDBJ whole genome shotgun (WGS) entry which is preliminary data.</text>
</comment>
<name>A0AAV2I514_LYMST</name>
<organism evidence="1 2">
    <name type="scientific">Lymnaea stagnalis</name>
    <name type="common">Great pond snail</name>
    <name type="synonym">Helix stagnalis</name>
    <dbReference type="NCBI Taxonomy" id="6523"/>
    <lineage>
        <taxon>Eukaryota</taxon>
        <taxon>Metazoa</taxon>
        <taxon>Spiralia</taxon>
        <taxon>Lophotrochozoa</taxon>
        <taxon>Mollusca</taxon>
        <taxon>Gastropoda</taxon>
        <taxon>Heterobranchia</taxon>
        <taxon>Euthyneura</taxon>
        <taxon>Panpulmonata</taxon>
        <taxon>Hygrophila</taxon>
        <taxon>Lymnaeoidea</taxon>
        <taxon>Lymnaeidae</taxon>
        <taxon>Lymnaea</taxon>
    </lineage>
</organism>
<accession>A0AAV2I514</accession>